<gene>
    <name evidence="1" type="ORF">CCS41_11795</name>
</gene>
<dbReference type="KEGG" id="fsm:CCS41_11795"/>
<dbReference type="AlphaFoldDB" id="A0A2U8I794"/>
<keyword evidence="2" id="KW-1185">Reference proteome</keyword>
<evidence type="ECO:0000313" key="2">
    <source>
        <dbReference type="Proteomes" id="UP000261875"/>
    </source>
</evidence>
<dbReference type="Proteomes" id="UP000261875">
    <property type="component" value="Chromosome"/>
</dbReference>
<sequence>MSDSSDEEKTSKKAQFTLCIQQKGVNEHFELVFDEISASTKDFELALKHEASCKIVTGGVKLQ</sequence>
<protein>
    <submittedName>
        <fullName evidence="1">Uncharacterized protein</fullName>
    </submittedName>
</protein>
<evidence type="ECO:0000313" key="1">
    <source>
        <dbReference type="EMBL" id="AWK14998.1"/>
    </source>
</evidence>
<reference evidence="1 2" key="1">
    <citation type="submission" date="2017-05" db="EMBL/GenBank/DDBJ databases">
        <title>Genome sequence of Candidatus Fukatsuia symbiotica and Candidatus Hamiltonella defensa from Acyrthosiphon pisum strain 5D.</title>
        <authorList>
            <person name="Patel V.A."/>
            <person name="Chevignon G."/>
            <person name="Russell J.A."/>
            <person name="Oliver K.M."/>
        </authorList>
    </citation>
    <scope>NUCLEOTIDE SEQUENCE [LARGE SCALE GENOMIC DNA]</scope>
    <source>
        <strain evidence="1 2">5D</strain>
    </source>
</reference>
<name>A0A2U8I794_9GAMM</name>
<accession>A0A2U8I794</accession>
<organism evidence="1 2">
    <name type="scientific">Candidatus Fukatsuia symbiotica</name>
    <dbReference type="NCBI Taxonomy" id="1878942"/>
    <lineage>
        <taxon>Bacteria</taxon>
        <taxon>Pseudomonadati</taxon>
        <taxon>Pseudomonadota</taxon>
        <taxon>Gammaproteobacteria</taxon>
        <taxon>Enterobacterales</taxon>
        <taxon>Yersiniaceae</taxon>
        <taxon>Candidatus Fukatsuia</taxon>
    </lineage>
</organism>
<proteinExistence type="predicted"/>
<dbReference type="EMBL" id="CP021659">
    <property type="protein sequence ID" value="AWK14998.1"/>
    <property type="molecule type" value="Genomic_DNA"/>
</dbReference>